<dbReference type="InterPro" id="IPR016197">
    <property type="entry name" value="Chromo-like_dom_sf"/>
</dbReference>
<sequence length="626" mass="71133">MDHIFKVGDDVLVDARHLQLEADTLHMFRRRFFGSCRILQVVGSDTAASPISFRVKLLDCLRQARVHDVYHVFLLRPYRRPSECFAGRSYERPSPIMVDGHEEFVVSDIVSCRVIDDTPPRIEYLVRWKDYPDEEATWEPLEYLEHPRMLVRAYDRARRAETSAPTQPTDPLPPRQAEEIAEDEPAPSKAVLQQQTDTSWVRCPMGICNVPATFQRAMNMTFQNFVNKTRLTQGMINFCVIVYMDDILVYSETYHGHAQHIERTLGALRDAGFKIALEKSEFFLSEISFLGYIVTRGGLRPDSRKVAAVKEAPVPTSLTQIEFRWSEAAPFGEGPEHPEDSVEILIIQAWRTAEQGDLLGFLFGKVDEGNLTLITDELLVFLTQLADDLPLDILSHSDKQPGTHVLSRTLEPHFVWSMCTEIDEDNCLYPSQALYLDIDVTDLMFWDPIARQNVAQDEEIRRANEEEEEEEPSSEERDDPDYVLEREAGIADESNQPQAQDEGVEPEEEEGSGLSGSECEGFEVEVRNAARERARERRKRKRQKTAEGKRPTTDVSSVDPSIGDPRRDPEPPEEEDDGTTTEGSRSRRRRRSESPAPSGSPSRSSLRLHQDLNVPASSPVVLLPTP</sequence>
<dbReference type="InterPro" id="IPR000953">
    <property type="entry name" value="Chromo/chromo_shadow_dom"/>
</dbReference>
<reference evidence="5 6" key="1">
    <citation type="journal article" date="2018" name="Cell">
        <title>The Chara Genome: Secondary Complexity and Implications for Plant Terrestrialization.</title>
        <authorList>
            <person name="Nishiyama T."/>
            <person name="Sakayama H."/>
            <person name="Vries J.D."/>
            <person name="Buschmann H."/>
            <person name="Saint-Marcoux D."/>
            <person name="Ullrich K.K."/>
            <person name="Haas F.B."/>
            <person name="Vanderstraeten L."/>
            <person name="Becker D."/>
            <person name="Lang D."/>
            <person name="Vosolsobe S."/>
            <person name="Rombauts S."/>
            <person name="Wilhelmsson P.K.I."/>
            <person name="Janitza P."/>
            <person name="Kern R."/>
            <person name="Heyl A."/>
            <person name="Rumpler F."/>
            <person name="Villalobos L.I.A.C."/>
            <person name="Clay J.M."/>
            <person name="Skokan R."/>
            <person name="Toyoda A."/>
            <person name="Suzuki Y."/>
            <person name="Kagoshima H."/>
            <person name="Schijlen E."/>
            <person name="Tajeshwar N."/>
            <person name="Catarino B."/>
            <person name="Hetherington A.J."/>
            <person name="Saltykova A."/>
            <person name="Bonnot C."/>
            <person name="Breuninger H."/>
            <person name="Symeonidi A."/>
            <person name="Radhakrishnan G.V."/>
            <person name="Van Nieuwerburgh F."/>
            <person name="Deforce D."/>
            <person name="Chang C."/>
            <person name="Karol K.G."/>
            <person name="Hedrich R."/>
            <person name="Ulvskov P."/>
            <person name="Glockner G."/>
            <person name="Delwiche C.F."/>
            <person name="Petrasek J."/>
            <person name="Van de Peer Y."/>
            <person name="Friml J."/>
            <person name="Beilby M."/>
            <person name="Dolan L."/>
            <person name="Kohara Y."/>
            <person name="Sugano S."/>
            <person name="Fujiyama A."/>
            <person name="Delaux P.-M."/>
            <person name="Quint M."/>
            <person name="TheiBen G."/>
            <person name="Hagemann M."/>
            <person name="Harholt J."/>
            <person name="Dunand C."/>
            <person name="Zachgo S."/>
            <person name="Langdale J."/>
            <person name="Maumus F."/>
            <person name="Straeten D.V.D."/>
            <person name="Gould S.B."/>
            <person name="Rensing S.A."/>
        </authorList>
    </citation>
    <scope>NUCLEOTIDE SEQUENCE [LARGE SCALE GENOMIC DNA]</scope>
    <source>
        <strain evidence="5 6">S276</strain>
    </source>
</reference>
<dbReference type="CDD" id="cd00024">
    <property type="entry name" value="CD_CSD"/>
    <property type="match status" value="1"/>
</dbReference>
<evidence type="ECO:0000256" key="1">
    <source>
        <dbReference type="ARBA" id="ARBA00004123"/>
    </source>
</evidence>
<feature type="compositionally biased region" description="Acidic residues" evidence="3">
    <location>
        <begin position="465"/>
        <end position="482"/>
    </location>
</feature>
<dbReference type="InterPro" id="IPR043502">
    <property type="entry name" value="DNA/RNA_pol_sf"/>
</dbReference>
<dbReference type="InterPro" id="IPR023779">
    <property type="entry name" value="Chromodomain_CS"/>
</dbReference>
<dbReference type="Pfam" id="PF00078">
    <property type="entry name" value="RVT_1"/>
    <property type="match status" value="1"/>
</dbReference>
<dbReference type="SUPFAM" id="SSF56672">
    <property type="entry name" value="DNA/RNA polymerases"/>
    <property type="match status" value="1"/>
</dbReference>
<dbReference type="GO" id="GO:0005634">
    <property type="term" value="C:nucleus"/>
    <property type="evidence" value="ECO:0007669"/>
    <property type="project" value="UniProtKB-SubCell"/>
</dbReference>
<evidence type="ECO:0000256" key="2">
    <source>
        <dbReference type="ARBA" id="ARBA00023242"/>
    </source>
</evidence>
<dbReference type="InterPro" id="IPR043128">
    <property type="entry name" value="Rev_trsase/Diguanyl_cyclase"/>
</dbReference>
<dbReference type="PROSITE" id="PS00598">
    <property type="entry name" value="CHROMO_1"/>
    <property type="match status" value="1"/>
</dbReference>
<dbReference type="InterPro" id="IPR000477">
    <property type="entry name" value="RT_dom"/>
</dbReference>
<feature type="domain" description="Chromo" evidence="4">
    <location>
        <begin position="104"/>
        <end position="165"/>
    </location>
</feature>
<feature type="compositionally biased region" description="Basic and acidic residues" evidence="3">
    <location>
        <begin position="524"/>
        <end position="535"/>
    </location>
</feature>
<keyword evidence="2" id="KW-0539">Nucleus</keyword>
<dbReference type="Pfam" id="PF00385">
    <property type="entry name" value="Chromo"/>
    <property type="match status" value="1"/>
</dbReference>
<dbReference type="SMART" id="SM00298">
    <property type="entry name" value="CHROMO"/>
    <property type="match status" value="1"/>
</dbReference>
<comment type="caution">
    <text evidence="5">The sequence shown here is derived from an EMBL/GenBank/DDBJ whole genome shotgun (WGS) entry which is preliminary data.</text>
</comment>
<feature type="region of interest" description="Disordered" evidence="3">
    <location>
        <begin position="157"/>
        <end position="188"/>
    </location>
</feature>
<dbReference type="InterPro" id="IPR023780">
    <property type="entry name" value="Chromo_domain"/>
</dbReference>
<feature type="region of interest" description="Disordered" evidence="3">
    <location>
        <begin position="457"/>
        <end position="626"/>
    </location>
</feature>
<comment type="subcellular location">
    <subcellularLocation>
        <location evidence="1">Nucleus</location>
    </subcellularLocation>
</comment>
<feature type="compositionally biased region" description="Low complexity" evidence="3">
    <location>
        <begin position="594"/>
        <end position="607"/>
    </location>
</feature>
<evidence type="ECO:0000259" key="4">
    <source>
        <dbReference type="PROSITE" id="PS50013"/>
    </source>
</evidence>
<dbReference type="Gene3D" id="2.40.50.40">
    <property type="match status" value="1"/>
</dbReference>
<name>A0A388M0Y1_CHABU</name>
<dbReference type="Gene3D" id="3.30.70.270">
    <property type="match status" value="1"/>
</dbReference>
<dbReference type="PANTHER" id="PTHR33064:SF37">
    <property type="entry name" value="RIBONUCLEASE H"/>
    <property type="match status" value="1"/>
</dbReference>
<dbReference type="CDD" id="cd01647">
    <property type="entry name" value="RT_LTR"/>
    <property type="match status" value="1"/>
</dbReference>
<evidence type="ECO:0000313" key="6">
    <source>
        <dbReference type="Proteomes" id="UP000265515"/>
    </source>
</evidence>
<dbReference type="AlphaFoldDB" id="A0A388M0Y1"/>
<evidence type="ECO:0000256" key="3">
    <source>
        <dbReference type="SAM" id="MobiDB-lite"/>
    </source>
</evidence>
<proteinExistence type="predicted"/>
<dbReference type="OrthoDB" id="1918685at2759"/>
<dbReference type="SUPFAM" id="SSF54160">
    <property type="entry name" value="Chromo domain-like"/>
    <property type="match status" value="1"/>
</dbReference>
<organism evidence="5 6">
    <name type="scientific">Chara braunii</name>
    <name type="common">Braun's stonewort</name>
    <dbReference type="NCBI Taxonomy" id="69332"/>
    <lineage>
        <taxon>Eukaryota</taxon>
        <taxon>Viridiplantae</taxon>
        <taxon>Streptophyta</taxon>
        <taxon>Charophyceae</taxon>
        <taxon>Charales</taxon>
        <taxon>Characeae</taxon>
        <taxon>Chara</taxon>
    </lineage>
</organism>
<dbReference type="EMBL" id="BFEA01000651">
    <property type="protein sequence ID" value="GBG88139.1"/>
    <property type="molecule type" value="Genomic_DNA"/>
</dbReference>
<feature type="compositionally biased region" description="Acidic residues" evidence="3">
    <location>
        <begin position="502"/>
        <end position="511"/>
    </location>
</feature>
<dbReference type="Gramene" id="GBG88139">
    <property type="protein sequence ID" value="GBG88139"/>
    <property type="gene ID" value="CBR_g46627"/>
</dbReference>
<gene>
    <name evidence="5" type="ORF">CBR_g46627</name>
</gene>
<dbReference type="InterPro" id="IPR051320">
    <property type="entry name" value="Viral_Replic_Matur_Polypro"/>
</dbReference>
<dbReference type="PANTHER" id="PTHR33064">
    <property type="entry name" value="POL PROTEIN"/>
    <property type="match status" value="1"/>
</dbReference>
<evidence type="ECO:0000313" key="5">
    <source>
        <dbReference type="EMBL" id="GBG88139.1"/>
    </source>
</evidence>
<protein>
    <recommendedName>
        <fullName evidence="4">Chromo domain-containing protein</fullName>
    </recommendedName>
</protein>
<dbReference type="PROSITE" id="PS50013">
    <property type="entry name" value="CHROMO_2"/>
    <property type="match status" value="1"/>
</dbReference>
<accession>A0A388M0Y1</accession>
<dbReference type="Proteomes" id="UP000265515">
    <property type="component" value="Unassembled WGS sequence"/>
</dbReference>
<keyword evidence="6" id="KW-1185">Reference proteome</keyword>